<feature type="binding site" evidence="6">
    <location>
        <begin position="119"/>
        <end position="125"/>
    </location>
    <ligand>
        <name>S-adenosyl-L-methionine</name>
        <dbReference type="ChEBI" id="CHEBI:59789"/>
    </ligand>
</feature>
<dbReference type="GO" id="GO:0001510">
    <property type="term" value="P:RNA methylation"/>
    <property type="evidence" value="ECO:0007669"/>
    <property type="project" value="InterPro"/>
</dbReference>
<evidence type="ECO:0000256" key="6">
    <source>
        <dbReference type="PROSITE-ProRule" id="PRU01023"/>
    </source>
</evidence>
<dbReference type="PANTHER" id="PTHR22807:SF61">
    <property type="entry name" value="NOL1_NOP2_SUN FAMILY PROTEIN _ ANTITERMINATION NUSB DOMAIN-CONTAINING PROTEIN"/>
    <property type="match status" value="1"/>
</dbReference>
<evidence type="ECO:0000256" key="4">
    <source>
        <dbReference type="ARBA" id="ARBA00022691"/>
    </source>
</evidence>
<dbReference type="InterPro" id="IPR029063">
    <property type="entry name" value="SAM-dependent_MTases_sf"/>
</dbReference>
<keyword evidence="4 6" id="KW-0949">S-adenosyl-L-methionine</keyword>
<evidence type="ECO:0000256" key="5">
    <source>
        <dbReference type="ARBA" id="ARBA00022884"/>
    </source>
</evidence>
<evidence type="ECO:0000256" key="1">
    <source>
        <dbReference type="ARBA" id="ARBA00007494"/>
    </source>
</evidence>
<dbReference type="GO" id="GO:0008173">
    <property type="term" value="F:RNA methyltransferase activity"/>
    <property type="evidence" value="ECO:0007669"/>
    <property type="project" value="InterPro"/>
</dbReference>
<dbReference type="PANTHER" id="PTHR22807">
    <property type="entry name" value="NOP2 YEAST -RELATED NOL1/NOP2/FMU SUN DOMAIN-CONTAINING"/>
    <property type="match status" value="1"/>
</dbReference>
<feature type="binding site" evidence="6">
    <location>
        <position position="142"/>
    </location>
    <ligand>
        <name>S-adenosyl-L-methionine</name>
        <dbReference type="ChEBI" id="CHEBI:59789"/>
    </ligand>
</feature>
<evidence type="ECO:0000256" key="2">
    <source>
        <dbReference type="ARBA" id="ARBA00022603"/>
    </source>
</evidence>
<dbReference type="GO" id="GO:0003723">
    <property type="term" value="F:RNA binding"/>
    <property type="evidence" value="ECO:0007669"/>
    <property type="project" value="UniProtKB-UniRule"/>
</dbReference>
<dbReference type="Gene3D" id="3.40.50.150">
    <property type="entry name" value="Vaccinia Virus protein VP39"/>
    <property type="match status" value="1"/>
</dbReference>
<dbReference type="PRINTS" id="PR02008">
    <property type="entry name" value="RCMTFAMILY"/>
</dbReference>
<dbReference type="PROSITE" id="PS51686">
    <property type="entry name" value="SAM_MT_RSMB_NOP"/>
    <property type="match status" value="1"/>
</dbReference>
<reference evidence="8 9" key="1">
    <citation type="journal article" date="2015" name="Nature">
        <title>rRNA introns, odd ribosomes, and small enigmatic genomes across a large radiation of phyla.</title>
        <authorList>
            <person name="Brown C.T."/>
            <person name="Hug L.A."/>
            <person name="Thomas B.C."/>
            <person name="Sharon I."/>
            <person name="Castelle C.J."/>
            <person name="Singh A."/>
            <person name="Wilkins M.J."/>
            <person name="Williams K.H."/>
            <person name="Banfield J.F."/>
        </authorList>
    </citation>
    <scope>NUCLEOTIDE SEQUENCE [LARGE SCALE GENOMIC DNA]</scope>
</reference>
<dbReference type="Pfam" id="PF22458">
    <property type="entry name" value="RsmF-B_ferredox"/>
    <property type="match status" value="1"/>
</dbReference>
<feature type="binding site" evidence="6">
    <location>
        <position position="187"/>
    </location>
    <ligand>
        <name>S-adenosyl-L-methionine</name>
        <dbReference type="ChEBI" id="CHEBI:59789"/>
    </ligand>
</feature>
<accession>A0A0G1PP19</accession>
<evidence type="ECO:0000313" key="8">
    <source>
        <dbReference type="EMBL" id="KKU07138.1"/>
    </source>
</evidence>
<dbReference type="CDD" id="cd02440">
    <property type="entry name" value="AdoMet_MTases"/>
    <property type="match status" value="1"/>
</dbReference>
<dbReference type="PROSITE" id="PS01153">
    <property type="entry name" value="NOL1_NOP2_SUN"/>
    <property type="match status" value="1"/>
</dbReference>
<evidence type="ECO:0000259" key="7">
    <source>
        <dbReference type="PROSITE" id="PS51686"/>
    </source>
</evidence>
<dbReference type="SUPFAM" id="SSF53335">
    <property type="entry name" value="S-adenosyl-L-methionine-dependent methyltransferases"/>
    <property type="match status" value="1"/>
</dbReference>
<comment type="caution">
    <text evidence="8">The sequence shown here is derived from an EMBL/GenBank/DDBJ whole genome shotgun (WGS) entry which is preliminary data.</text>
</comment>
<dbReference type="InterPro" id="IPR023267">
    <property type="entry name" value="RCMT"/>
</dbReference>
<dbReference type="InterPro" id="IPR054728">
    <property type="entry name" value="RsmB-like_ferredoxin"/>
</dbReference>
<feature type="active site" description="Nucleophile" evidence="6">
    <location>
        <position position="241"/>
    </location>
</feature>
<gene>
    <name evidence="8" type="ORF">UX09_C0034G0003</name>
</gene>
<dbReference type="Proteomes" id="UP000034354">
    <property type="component" value="Unassembled WGS sequence"/>
</dbReference>
<protein>
    <submittedName>
        <fullName evidence="8">Ribosomal RNA small subunit methyltransferase B</fullName>
    </submittedName>
</protein>
<feature type="domain" description="SAM-dependent MTase RsmB/NOP-type" evidence="7">
    <location>
        <begin position="27"/>
        <end position="301"/>
    </location>
</feature>
<feature type="binding site" evidence="6">
    <location>
        <position position="169"/>
    </location>
    <ligand>
        <name>S-adenosyl-L-methionine</name>
        <dbReference type="ChEBI" id="CHEBI:59789"/>
    </ligand>
</feature>
<dbReference type="InterPro" id="IPR018314">
    <property type="entry name" value="RsmB/NOL1/NOP2-like_CS"/>
</dbReference>
<keyword evidence="5 6" id="KW-0694">RNA-binding</keyword>
<proteinExistence type="inferred from homology"/>
<dbReference type="InterPro" id="IPR001678">
    <property type="entry name" value="MeTrfase_RsmB-F_NOP2_dom"/>
</dbReference>
<dbReference type="AlphaFoldDB" id="A0A0G1PP19"/>
<evidence type="ECO:0000256" key="3">
    <source>
        <dbReference type="ARBA" id="ARBA00022679"/>
    </source>
</evidence>
<dbReference type="STRING" id="1618993.UX09_C0034G0003"/>
<comment type="similarity">
    <text evidence="1 6">Belongs to the class I-like SAM-binding methyltransferase superfamily. RsmB/NOP family.</text>
</comment>
<dbReference type="EMBL" id="LCKW01000034">
    <property type="protein sequence ID" value="KKU07138.1"/>
    <property type="molecule type" value="Genomic_DNA"/>
</dbReference>
<organism evidence="8 9">
    <name type="scientific">Candidatus Uhrbacteria bacterium GW2011_GWE2_45_35</name>
    <dbReference type="NCBI Taxonomy" id="1618993"/>
    <lineage>
        <taxon>Bacteria</taxon>
        <taxon>Candidatus Uhriibacteriota</taxon>
    </lineage>
</organism>
<sequence length="304" mass="34205">MPKKTQIPFQLTTRLEQQFGHGALQSIISAFNEKRLPTFRVNILKSNDEEVMRVLRSENIAFERIKDLPHAFKIRNRSDKDLLEHPLCKNGKIYLQGVASMLPVLALDPQPGERVLDLCAAPGSKTSQIAAAMKNGQLLACDDNEVRFQKLENTLQMQGVNFVETRLQDAALLYKEFPESFDKILADVPCSAEGRIDLNDPRSYRFWSEKNITAHAKLQRRLLRSAVACLKPGGTLVYSTCTLAPEEDGEMIEWLLATFPELKTEAFRLPFVSTHPGPANSLYVLPSRESEGFFVAKIRKGANC</sequence>
<keyword evidence="3 6" id="KW-0808">Transferase</keyword>
<evidence type="ECO:0000313" key="9">
    <source>
        <dbReference type="Proteomes" id="UP000034354"/>
    </source>
</evidence>
<name>A0A0G1PP19_9BACT</name>
<dbReference type="InterPro" id="IPR049560">
    <property type="entry name" value="MeTrfase_RsmB-F_NOP2_cat"/>
</dbReference>
<keyword evidence="2 6" id="KW-0489">Methyltransferase</keyword>
<dbReference type="Pfam" id="PF01189">
    <property type="entry name" value="Methyltr_RsmB-F"/>
    <property type="match status" value="1"/>
</dbReference>